<evidence type="ECO:0000256" key="2">
    <source>
        <dbReference type="SAM" id="SignalP"/>
    </source>
</evidence>
<name>A0A1H7AB04_9BACT</name>
<dbReference type="AlphaFoldDB" id="A0A1H7AB04"/>
<keyword evidence="2" id="KW-0732">Signal</keyword>
<evidence type="ECO:0000256" key="1">
    <source>
        <dbReference type="SAM" id="MobiDB-lite"/>
    </source>
</evidence>
<dbReference type="STRING" id="1416801.SAMN05192553_106156"/>
<feature type="chain" id="PRO_5011491227" evidence="2">
    <location>
        <begin position="23"/>
        <end position="117"/>
    </location>
</feature>
<protein>
    <submittedName>
        <fullName evidence="3">Uncharacterized protein</fullName>
    </submittedName>
</protein>
<reference evidence="4" key="1">
    <citation type="submission" date="2016-10" db="EMBL/GenBank/DDBJ databases">
        <authorList>
            <person name="Varghese N."/>
            <person name="Submissions S."/>
        </authorList>
    </citation>
    <scope>NUCLEOTIDE SEQUENCE [LARGE SCALE GENOMIC DNA]</scope>
    <source>
        <strain evidence="4">IBRC-M 10761</strain>
    </source>
</reference>
<sequence>MKAKSAALLFAMLLLTGIAAIAFFTSNGATNDKSQPEGLPEASFKPGSPASLTPIHQADQVTVDAPNPPPVPVREHPYEGLQIRFDAFGARGVRKTAFAVHAMARLRLILFPYHFFY</sequence>
<dbReference type="RefSeq" id="WP_092177280.1">
    <property type="nucleotide sequence ID" value="NZ_FNZH01000006.1"/>
</dbReference>
<feature type="signal peptide" evidence="2">
    <location>
        <begin position="1"/>
        <end position="22"/>
    </location>
</feature>
<gene>
    <name evidence="3" type="ORF">SAMN05192553_106156</name>
</gene>
<evidence type="ECO:0000313" key="3">
    <source>
        <dbReference type="EMBL" id="SEJ62588.1"/>
    </source>
</evidence>
<feature type="region of interest" description="Disordered" evidence="1">
    <location>
        <begin position="31"/>
        <end position="52"/>
    </location>
</feature>
<dbReference type="EMBL" id="FNZH01000006">
    <property type="protein sequence ID" value="SEJ62588.1"/>
    <property type="molecule type" value="Genomic_DNA"/>
</dbReference>
<evidence type="ECO:0000313" key="4">
    <source>
        <dbReference type="Proteomes" id="UP000199403"/>
    </source>
</evidence>
<accession>A0A1H7AB04</accession>
<dbReference type="Proteomes" id="UP000199403">
    <property type="component" value="Unassembled WGS sequence"/>
</dbReference>
<organism evidence="3 4">
    <name type="scientific">Cyclobacterium xiamenense</name>
    <dbReference type="NCBI Taxonomy" id="1297121"/>
    <lineage>
        <taxon>Bacteria</taxon>
        <taxon>Pseudomonadati</taxon>
        <taxon>Bacteroidota</taxon>
        <taxon>Cytophagia</taxon>
        <taxon>Cytophagales</taxon>
        <taxon>Cyclobacteriaceae</taxon>
        <taxon>Cyclobacterium</taxon>
    </lineage>
</organism>
<proteinExistence type="predicted"/>
<keyword evidence="4" id="KW-1185">Reference proteome</keyword>